<dbReference type="Pfam" id="PF13245">
    <property type="entry name" value="AAA_19"/>
    <property type="match status" value="1"/>
</dbReference>
<dbReference type="EMBL" id="LFMI01000380">
    <property type="protein sequence ID" value="OTA03113.1"/>
    <property type="molecule type" value="Genomic_DNA"/>
</dbReference>
<reference evidence="2 3" key="1">
    <citation type="journal article" date="2015" name="Genome Announc.">
        <title>Genome sequence and annotation of Trichoderma parareesei, the ancestor of the cellulase producer Trichoderma reesei.</title>
        <authorList>
            <person name="Yang D."/>
            <person name="Pomraning K."/>
            <person name="Kopchinskiy A."/>
            <person name="Karimi Aghcheh R."/>
            <person name="Atanasova L."/>
            <person name="Chenthamara K."/>
            <person name="Baker S.E."/>
            <person name="Zhang R."/>
            <person name="Shen Q."/>
            <person name="Freitag M."/>
            <person name="Kubicek C.P."/>
            <person name="Druzhinina I.S."/>
        </authorList>
    </citation>
    <scope>NUCLEOTIDE SEQUENCE [LARGE SCALE GENOMIC DNA]</scope>
    <source>
        <strain evidence="2 3">CBS 125925</strain>
    </source>
</reference>
<dbReference type="PANTHER" id="PTHR11070:SF66">
    <property type="entry name" value="UVRD-LIKE HELICASE C-TERMINAL DOMAIN-CONTAINING PROTEIN"/>
    <property type="match status" value="1"/>
</dbReference>
<dbReference type="Proteomes" id="UP000219286">
    <property type="component" value="Unassembled WGS sequence"/>
</dbReference>
<evidence type="ECO:0000313" key="3">
    <source>
        <dbReference type="Proteomes" id="UP000219286"/>
    </source>
</evidence>
<dbReference type="SUPFAM" id="SSF52540">
    <property type="entry name" value="P-loop containing nucleoside triphosphate hydrolases"/>
    <property type="match status" value="1"/>
</dbReference>
<name>A0A2H2Z654_TRIPA</name>
<dbReference type="Gene3D" id="3.40.50.300">
    <property type="entry name" value="P-loop containing nucleotide triphosphate hydrolases"/>
    <property type="match status" value="2"/>
</dbReference>
<protein>
    <recommendedName>
        <fullName evidence="1">Helicase ATP-binding domain-containing protein</fullName>
    </recommendedName>
</protein>
<accession>A0A2H2Z654</accession>
<dbReference type="PANTHER" id="PTHR11070">
    <property type="entry name" value="UVRD / RECB / PCRA DNA HELICASE FAMILY MEMBER"/>
    <property type="match status" value="1"/>
</dbReference>
<dbReference type="SMART" id="SM00487">
    <property type="entry name" value="DEXDc"/>
    <property type="match status" value="1"/>
</dbReference>
<dbReference type="GO" id="GO:0043138">
    <property type="term" value="F:3'-5' DNA helicase activity"/>
    <property type="evidence" value="ECO:0007669"/>
    <property type="project" value="TreeGrafter"/>
</dbReference>
<dbReference type="GO" id="GO:0000725">
    <property type="term" value="P:recombinational repair"/>
    <property type="evidence" value="ECO:0007669"/>
    <property type="project" value="TreeGrafter"/>
</dbReference>
<dbReference type="InterPro" id="IPR000212">
    <property type="entry name" value="DNA_helicase_UvrD/REP"/>
</dbReference>
<dbReference type="OrthoDB" id="1470711at2759"/>
<dbReference type="GO" id="GO:0005634">
    <property type="term" value="C:nucleus"/>
    <property type="evidence" value="ECO:0007669"/>
    <property type="project" value="TreeGrafter"/>
</dbReference>
<organism evidence="2 3">
    <name type="scientific">Trichoderma parareesei</name>
    <name type="common">Filamentous fungus</name>
    <dbReference type="NCBI Taxonomy" id="858221"/>
    <lineage>
        <taxon>Eukaryota</taxon>
        <taxon>Fungi</taxon>
        <taxon>Dikarya</taxon>
        <taxon>Ascomycota</taxon>
        <taxon>Pezizomycotina</taxon>
        <taxon>Sordariomycetes</taxon>
        <taxon>Hypocreomycetidae</taxon>
        <taxon>Hypocreales</taxon>
        <taxon>Hypocreaceae</taxon>
        <taxon>Trichoderma</taxon>
    </lineage>
</organism>
<dbReference type="AlphaFoldDB" id="A0A2H2Z654"/>
<dbReference type="InterPro" id="IPR027417">
    <property type="entry name" value="P-loop_NTPase"/>
</dbReference>
<keyword evidence="3" id="KW-1185">Reference proteome</keyword>
<dbReference type="InterPro" id="IPR014001">
    <property type="entry name" value="Helicase_ATP-bd"/>
</dbReference>
<comment type="caution">
    <text evidence="2">The sequence shown here is derived from an EMBL/GenBank/DDBJ whole genome shotgun (WGS) entry which is preliminary data.</text>
</comment>
<evidence type="ECO:0000259" key="1">
    <source>
        <dbReference type="SMART" id="SM00487"/>
    </source>
</evidence>
<gene>
    <name evidence="2" type="ORF">A9Z42_0035240</name>
</gene>
<feature type="domain" description="Helicase ATP-binding" evidence="1">
    <location>
        <begin position="52"/>
        <end position="213"/>
    </location>
</feature>
<sequence length="757" mass="85501">MNPLSSLIQRPFLRAWPSSFAIKLPFRVLTAYISSRPFTTSQSLFVGRRKKRPFVPSPEQQKVVKLCAEYNVVVSARPGSGKTATAEAIVAAYPHLRVAVLCYSKALQLDTQRRLKKYPNVEAFTFHKMARLLFDVELCEDIALLQEIQNTIAINKLPHGHFEPFDIIVLDEFQDCTDLIFRLVNIFLRANEAKRLGQPSRIVVLGDERQSIYQFRGADYRYLTAAPELLGPLSPWSFAQLPLDQSFRLSKETVQFVNDAFLGGEAYISSSKSGPKPIILNCDPSKTYTLAKELLPLIKHYGAKNTAIIAPAIRNNKPLKNLANVLVEKFRVPIAEPIDEDGPLNDDVIKGKLCISTIHQFKGRERNLVILSGMDASFFKYAGRHLPDDRCPNEAFVALTRAVEQLVLVHDAKRKPMPFVNFDALYKTADVINLEDKGSKIRSPDDPGRPVEYGLSLPKLIGVSDIARHARGDYLEKIIQRELVIHEILPSLPEGQHIKFRETVISDPKRRLSEAISDINGLVVVAAFEHDITGEISMVRYNREGNEGKLPISSEEQIPWLCRRACQYLAQKSGYRPRLVQMKDHAFDWIEPKHLSIARGRLHGELNSFAPNLRFEERLERKFEVDGEKTQLLGEADIICVSTSSKSSQTEIVESVWEIKFVSQLSISHLVQASTYAYLVASASGQLPRIMLYNVRDGQKLEITPRNGLEGLRRMVESVLRLKFTTVHEMEDEAFIELCAKATQEVLDLENDGAEET</sequence>
<dbReference type="GO" id="GO:0005524">
    <property type="term" value="F:ATP binding"/>
    <property type="evidence" value="ECO:0007669"/>
    <property type="project" value="InterPro"/>
</dbReference>
<dbReference type="GO" id="GO:0003677">
    <property type="term" value="F:DNA binding"/>
    <property type="evidence" value="ECO:0007669"/>
    <property type="project" value="InterPro"/>
</dbReference>
<proteinExistence type="predicted"/>
<evidence type="ECO:0000313" key="2">
    <source>
        <dbReference type="EMBL" id="OTA03113.1"/>
    </source>
</evidence>